<evidence type="ECO:0000256" key="4">
    <source>
        <dbReference type="ARBA" id="ARBA00022448"/>
    </source>
</evidence>
<dbReference type="InterPro" id="IPR023175">
    <property type="entry name" value="Vta1/CALS_N_sf"/>
</dbReference>
<dbReference type="OMA" id="AYWCEYH"/>
<comment type="similarity">
    <text evidence="3">Belongs to the VTA1 family.</text>
</comment>
<dbReference type="PANTHER" id="PTHR46009:SF1">
    <property type="entry name" value="VACUOLAR PROTEIN SORTING-ASSOCIATED PROTEIN VTA1 HOMOLOG"/>
    <property type="match status" value="1"/>
</dbReference>
<name>A0A9Q8P6R3_PASFU</name>
<feature type="compositionally biased region" description="Polar residues" evidence="9">
    <location>
        <begin position="209"/>
        <end position="228"/>
    </location>
</feature>
<feature type="compositionally biased region" description="Polar residues" evidence="9">
    <location>
        <begin position="322"/>
        <end position="336"/>
    </location>
</feature>
<dbReference type="Gene3D" id="1.20.5.420">
    <property type="entry name" value="Immunoglobulin FC, subunit C"/>
    <property type="match status" value="1"/>
</dbReference>
<keyword evidence="5" id="KW-0963">Cytoplasm</keyword>
<dbReference type="Pfam" id="PF18097">
    <property type="entry name" value="Vta1_C"/>
    <property type="match status" value="1"/>
</dbReference>
<feature type="domain" description="Vta1/callose synthase N-terminal" evidence="10">
    <location>
        <begin position="16"/>
        <end position="158"/>
    </location>
</feature>
<evidence type="ECO:0000256" key="8">
    <source>
        <dbReference type="ARBA" id="ARBA00023136"/>
    </source>
</evidence>
<feature type="compositionally biased region" description="Low complexity" evidence="9">
    <location>
        <begin position="337"/>
        <end position="346"/>
    </location>
</feature>
<evidence type="ECO:0000259" key="11">
    <source>
        <dbReference type="Pfam" id="PF18097"/>
    </source>
</evidence>
<organism evidence="12 13">
    <name type="scientific">Passalora fulva</name>
    <name type="common">Tomato leaf mold</name>
    <name type="synonym">Cladosporium fulvum</name>
    <dbReference type="NCBI Taxonomy" id="5499"/>
    <lineage>
        <taxon>Eukaryota</taxon>
        <taxon>Fungi</taxon>
        <taxon>Dikarya</taxon>
        <taxon>Ascomycota</taxon>
        <taxon>Pezizomycotina</taxon>
        <taxon>Dothideomycetes</taxon>
        <taxon>Dothideomycetidae</taxon>
        <taxon>Mycosphaerellales</taxon>
        <taxon>Mycosphaerellaceae</taxon>
        <taxon>Fulvia</taxon>
    </lineage>
</organism>
<dbReference type="RefSeq" id="XP_047759650.1">
    <property type="nucleotide sequence ID" value="XM_047907535.1"/>
</dbReference>
<keyword evidence="7" id="KW-0653">Protein transport</keyword>
<reference evidence="12" key="1">
    <citation type="submission" date="2021-12" db="EMBL/GenBank/DDBJ databases">
        <authorList>
            <person name="Zaccaron A."/>
            <person name="Stergiopoulos I."/>
        </authorList>
    </citation>
    <scope>NUCLEOTIDE SEQUENCE</scope>
    <source>
        <strain evidence="12">Race5_Kim</strain>
    </source>
</reference>
<sequence length="418" mass="44672">MAAALPAKLKAAAPDVGRFATRAAQLEKFRPVVAYWCEYYILQKVLEKQLHTTDEECTAYAIQLMDKLEQYKSENSTNDAVVDDVAAKAYIENFALETFNKGDEAQRTNKVTKQTADTFQASATFMDLLGIWGPLEPEFQAKSKFAKFHALRVAKAFKAGEDPNASNPVIEEPAQPEHMPMDDGIEQELKNLENDARVYKQPTVESAAESRQPSRPHSIMQNDLQTGGTPLPPQAEPDVSPIDQAEDINSRAGSIGGGYFPAGPGEVQPTGAPLNVNSVASVDQPPSAPSTFATSDLADFHGQSQAPPSAPSPGSFGIGTPNRPSAPTSYQRHTQLPSAPSIHVPSPVAPVPAPQQAPPLRAQPAVGTGPPPGGYRTDDDSVMAAQKHAKWAISALNFEDVNTAVKELRSALNSLGAS</sequence>
<evidence type="ECO:0000256" key="2">
    <source>
        <dbReference type="ARBA" id="ARBA00004496"/>
    </source>
</evidence>
<keyword evidence="4" id="KW-0813">Transport</keyword>
<dbReference type="KEGG" id="ffu:CLAFUR5_08387"/>
<dbReference type="InterPro" id="IPR044538">
    <property type="entry name" value="Vta1-like"/>
</dbReference>
<dbReference type="OrthoDB" id="391137at2759"/>
<dbReference type="AlphaFoldDB" id="A0A9Q8P6R3"/>
<reference evidence="12" key="2">
    <citation type="journal article" date="2022" name="Microb. Genom.">
        <title>A chromosome-scale genome assembly of the tomato pathogen Cladosporium fulvum reveals a compartmentalized genome architecture and the presence of a dispensable chromosome.</title>
        <authorList>
            <person name="Zaccaron A.Z."/>
            <person name="Chen L.H."/>
            <person name="Samaras A."/>
            <person name="Stergiopoulos I."/>
        </authorList>
    </citation>
    <scope>NUCLEOTIDE SEQUENCE</scope>
    <source>
        <strain evidence="12">Race5_Kim</strain>
    </source>
</reference>
<evidence type="ECO:0000313" key="12">
    <source>
        <dbReference type="EMBL" id="UJO15284.1"/>
    </source>
</evidence>
<keyword evidence="13" id="KW-1185">Reference proteome</keyword>
<evidence type="ECO:0000256" key="5">
    <source>
        <dbReference type="ARBA" id="ARBA00022490"/>
    </source>
</evidence>
<dbReference type="GO" id="GO:0032511">
    <property type="term" value="P:late endosome to vacuole transport via multivesicular body sorting pathway"/>
    <property type="evidence" value="ECO:0007669"/>
    <property type="project" value="InterPro"/>
</dbReference>
<dbReference type="EMBL" id="CP090165">
    <property type="protein sequence ID" value="UJO15284.1"/>
    <property type="molecule type" value="Genomic_DNA"/>
</dbReference>
<evidence type="ECO:0000256" key="3">
    <source>
        <dbReference type="ARBA" id="ARBA00007895"/>
    </source>
</evidence>
<dbReference type="InterPro" id="IPR041212">
    <property type="entry name" value="Vta1_C"/>
</dbReference>
<dbReference type="Gene3D" id="1.25.40.270">
    <property type="entry name" value="Vacuolar protein sorting-associated protein vta1"/>
    <property type="match status" value="1"/>
</dbReference>
<dbReference type="GO" id="GO:0005771">
    <property type="term" value="C:multivesicular body"/>
    <property type="evidence" value="ECO:0007669"/>
    <property type="project" value="TreeGrafter"/>
</dbReference>
<accession>A0A9Q8P6R3</accession>
<dbReference type="Pfam" id="PF04652">
    <property type="entry name" value="Vta1"/>
    <property type="match status" value="1"/>
</dbReference>
<feature type="domain" description="Vta1 C-terminal" evidence="11">
    <location>
        <begin position="380"/>
        <end position="415"/>
    </location>
</feature>
<dbReference type="InterPro" id="IPR039431">
    <property type="entry name" value="Vta1/CALS_N"/>
</dbReference>
<keyword evidence="8" id="KW-0472">Membrane</keyword>
<feature type="compositionally biased region" description="Pro residues" evidence="9">
    <location>
        <begin position="347"/>
        <end position="357"/>
    </location>
</feature>
<evidence type="ECO:0000256" key="1">
    <source>
        <dbReference type="ARBA" id="ARBA00004481"/>
    </source>
</evidence>
<dbReference type="PANTHER" id="PTHR46009">
    <property type="entry name" value="VACUOLAR PROTEIN SORTING-ASSOCIATED PROTEIN VTA1 HOMOLOG"/>
    <property type="match status" value="1"/>
</dbReference>
<dbReference type="GO" id="GO:0015031">
    <property type="term" value="P:protein transport"/>
    <property type="evidence" value="ECO:0007669"/>
    <property type="project" value="UniProtKB-KW"/>
</dbReference>
<evidence type="ECO:0000313" key="13">
    <source>
        <dbReference type="Proteomes" id="UP000756132"/>
    </source>
</evidence>
<evidence type="ECO:0000256" key="7">
    <source>
        <dbReference type="ARBA" id="ARBA00022927"/>
    </source>
</evidence>
<dbReference type="Proteomes" id="UP000756132">
    <property type="component" value="Chromosome 3"/>
</dbReference>
<protein>
    <submittedName>
        <fullName evidence="12">Vacuolar protein sorting-associated protein vts1</fullName>
    </submittedName>
</protein>
<evidence type="ECO:0000256" key="6">
    <source>
        <dbReference type="ARBA" id="ARBA00022753"/>
    </source>
</evidence>
<dbReference type="GO" id="GO:0010008">
    <property type="term" value="C:endosome membrane"/>
    <property type="evidence" value="ECO:0007669"/>
    <property type="project" value="UniProtKB-SubCell"/>
</dbReference>
<dbReference type="GeneID" id="71988265"/>
<proteinExistence type="inferred from homology"/>
<feature type="compositionally biased region" description="Low complexity" evidence="9">
    <location>
        <begin position="302"/>
        <end position="315"/>
    </location>
</feature>
<evidence type="ECO:0000259" key="10">
    <source>
        <dbReference type="Pfam" id="PF04652"/>
    </source>
</evidence>
<keyword evidence="6" id="KW-0967">Endosome</keyword>
<gene>
    <name evidence="12" type="ORF">CLAFUR5_08387</name>
</gene>
<comment type="subcellular location">
    <subcellularLocation>
        <location evidence="2">Cytoplasm</location>
    </subcellularLocation>
    <subcellularLocation>
        <location evidence="1">Endosome membrane</location>
        <topology evidence="1">Peripheral membrane protein</topology>
    </subcellularLocation>
</comment>
<feature type="region of interest" description="Disordered" evidence="9">
    <location>
        <begin position="202"/>
        <end position="380"/>
    </location>
</feature>
<evidence type="ECO:0000256" key="9">
    <source>
        <dbReference type="SAM" id="MobiDB-lite"/>
    </source>
</evidence>